<feature type="transmembrane region" description="Helical" evidence="8">
    <location>
        <begin position="122"/>
        <end position="139"/>
    </location>
</feature>
<evidence type="ECO:0000256" key="8">
    <source>
        <dbReference type="SAM" id="Phobius"/>
    </source>
</evidence>
<dbReference type="Proteomes" id="UP000839052">
    <property type="component" value="Chromosome"/>
</dbReference>
<feature type="transmembrane region" description="Helical" evidence="8">
    <location>
        <begin position="324"/>
        <end position="344"/>
    </location>
</feature>
<name>A0ABM8Z348_9PROT</name>
<evidence type="ECO:0000259" key="9">
    <source>
        <dbReference type="Pfam" id="PF13231"/>
    </source>
</evidence>
<comment type="subcellular location">
    <subcellularLocation>
        <location evidence="1">Cell membrane</location>
        <topology evidence="1">Multi-pass membrane protein</topology>
    </subcellularLocation>
</comment>
<evidence type="ECO:0000256" key="3">
    <source>
        <dbReference type="ARBA" id="ARBA00022676"/>
    </source>
</evidence>
<evidence type="ECO:0000256" key="5">
    <source>
        <dbReference type="ARBA" id="ARBA00022692"/>
    </source>
</evidence>
<dbReference type="InterPro" id="IPR038731">
    <property type="entry name" value="RgtA/B/C-like"/>
</dbReference>
<evidence type="ECO:0000256" key="1">
    <source>
        <dbReference type="ARBA" id="ARBA00004651"/>
    </source>
</evidence>
<evidence type="ECO:0000256" key="6">
    <source>
        <dbReference type="ARBA" id="ARBA00022989"/>
    </source>
</evidence>
<evidence type="ECO:0000256" key="4">
    <source>
        <dbReference type="ARBA" id="ARBA00022679"/>
    </source>
</evidence>
<feature type="transmembrane region" description="Helical" evidence="8">
    <location>
        <begin position="216"/>
        <end position="235"/>
    </location>
</feature>
<evidence type="ECO:0000313" key="11">
    <source>
        <dbReference type="Proteomes" id="UP000839052"/>
    </source>
</evidence>
<dbReference type="EMBL" id="OU912926">
    <property type="protein sequence ID" value="CAG9934357.1"/>
    <property type="molecule type" value="Genomic_DNA"/>
</dbReference>
<evidence type="ECO:0000256" key="7">
    <source>
        <dbReference type="ARBA" id="ARBA00023136"/>
    </source>
</evidence>
<keyword evidence="6 8" id="KW-1133">Transmembrane helix</keyword>
<feature type="transmembrane region" description="Helical" evidence="8">
    <location>
        <begin position="427"/>
        <end position="448"/>
    </location>
</feature>
<protein>
    <submittedName>
        <fullName evidence="10">PMT_2 domain-containing protein</fullName>
    </submittedName>
</protein>
<keyword evidence="7 8" id="KW-0472">Membrane</keyword>
<accession>A0ABM8Z348</accession>
<dbReference type="RefSeq" id="WP_239798002.1">
    <property type="nucleotide sequence ID" value="NZ_OU912926.1"/>
</dbReference>
<organism evidence="10 11">
    <name type="scientific">Candidatus Nitrotoga arctica</name>
    <dbReference type="NCBI Taxonomy" id="453162"/>
    <lineage>
        <taxon>Bacteria</taxon>
        <taxon>Pseudomonadati</taxon>
        <taxon>Pseudomonadota</taxon>
        <taxon>Betaproteobacteria</taxon>
        <taxon>Nitrosomonadales</taxon>
        <taxon>Gallionellaceae</taxon>
        <taxon>Candidatus Nitrotoga</taxon>
    </lineage>
</organism>
<feature type="transmembrane region" description="Helical" evidence="8">
    <location>
        <begin position="144"/>
        <end position="163"/>
    </location>
</feature>
<sequence>MFPYPPTQEHPITIAKAWLLALLCAVWLGTGLVGHDPWQSDDAYSFGLVYHILQSGDWLVPTLAGEPYVDKPPLFYITAALFAKLFSPLLELHDGARLASGFYTALTLLFIGLSGRELFGRGRGWTAAIILVGCLGMLVRSHELITDLALLTGCAMMLYGYTLSMRRTLLAGMLIGNGIGIGFMSKGFIAPTLFVLISAALLLFRTWRMCSFLSSLGIALLFALPWLTVWPFLLYQRSPDLFMEWIWTLNIGHWFDYIRGGDYAQALYYVKILPWFAWPALPLAAWAVWEARRRVLREAEFQLLLVSFFVMLFTLSVVPNIKEVFALPLLLPLALLATAALPTLRRGAANALDWFGIMTFGFVAILMWWGWAGLLRDNHAKITLWLKDYQPGFEPVFNATTFWVALTFTVLWVLLVWRVGRSMRRAVLNWASGVTLLWVLAMTLWLPWLDNGKSYRGMVASLKQAMPIQHGCIASLDVGDTQRAMLQYLGNITTHTQVQLDCDLLLVHGERAAKLVKDETTWVELWEGNRKGVKSEPFRLYQRITQRP</sequence>
<feature type="transmembrane region" description="Helical" evidence="8">
    <location>
        <begin position="12"/>
        <end position="33"/>
    </location>
</feature>
<evidence type="ECO:0000313" key="10">
    <source>
        <dbReference type="EMBL" id="CAG9934357.1"/>
    </source>
</evidence>
<keyword evidence="4" id="KW-0808">Transferase</keyword>
<dbReference type="InterPro" id="IPR050297">
    <property type="entry name" value="LipidA_mod_glycosyltrf_83"/>
</dbReference>
<feature type="transmembrane region" description="Helical" evidence="8">
    <location>
        <begin position="98"/>
        <end position="116"/>
    </location>
</feature>
<keyword evidence="3" id="KW-0328">Glycosyltransferase</keyword>
<keyword evidence="5 8" id="KW-0812">Transmembrane</keyword>
<feature type="transmembrane region" description="Helical" evidence="8">
    <location>
        <begin position="396"/>
        <end position="415"/>
    </location>
</feature>
<feature type="transmembrane region" description="Helical" evidence="8">
    <location>
        <begin position="351"/>
        <end position="371"/>
    </location>
</feature>
<dbReference type="Pfam" id="PF13231">
    <property type="entry name" value="PMT_2"/>
    <property type="match status" value="1"/>
</dbReference>
<reference evidence="10 11" key="1">
    <citation type="submission" date="2021-10" db="EMBL/GenBank/DDBJ databases">
        <authorList>
            <person name="Koch H."/>
        </authorList>
    </citation>
    <scope>NUCLEOTIDE SEQUENCE [LARGE SCALE GENOMIC DNA]</scope>
    <source>
        <strain evidence="10">6680</strain>
    </source>
</reference>
<feature type="domain" description="Glycosyltransferase RgtA/B/C/D-like" evidence="9">
    <location>
        <begin position="70"/>
        <end position="227"/>
    </location>
</feature>
<keyword evidence="2" id="KW-1003">Cell membrane</keyword>
<dbReference type="PANTHER" id="PTHR33908">
    <property type="entry name" value="MANNOSYLTRANSFERASE YKCB-RELATED"/>
    <property type="match status" value="1"/>
</dbReference>
<dbReference type="PANTHER" id="PTHR33908:SF11">
    <property type="entry name" value="MEMBRANE PROTEIN"/>
    <property type="match status" value="1"/>
</dbReference>
<feature type="transmembrane region" description="Helical" evidence="8">
    <location>
        <begin position="183"/>
        <end position="204"/>
    </location>
</feature>
<feature type="transmembrane region" description="Helical" evidence="8">
    <location>
        <begin position="272"/>
        <end position="289"/>
    </location>
</feature>
<feature type="transmembrane region" description="Helical" evidence="8">
    <location>
        <begin position="301"/>
        <end position="318"/>
    </location>
</feature>
<evidence type="ECO:0000256" key="2">
    <source>
        <dbReference type="ARBA" id="ARBA00022475"/>
    </source>
</evidence>
<proteinExistence type="predicted"/>
<gene>
    <name evidence="10" type="ORF">NTG6680_3108</name>
</gene>
<keyword evidence="11" id="KW-1185">Reference proteome</keyword>